<dbReference type="InterPro" id="IPR050994">
    <property type="entry name" value="At_inactive_RLKs"/>
</dbReference>
<sequence length="352" mass="39769">MSKIYDNWERLVAAVVRKEQLWELFHSDSIQTTSTLDSSCNFNSSISSSNYYPRHYDDLMMRPKNDHERTEFDLGFNNHDVFGCELSVLFTASDHEVFGKGYSVSSSSFRAEMGNGITIVVKRLRGVLERNSKKLDNPMDSAYFSYEDEKVIIYEYQSDQGSESTGKKFGNLISWKSRLRMAMGVAKAIALVHAKDNQKKLVHPNTEVSNYSSNSETDDNSSDLGLDNTLTTRFVIPTVGYRAPEVVYANNVSQASDVYSFGVVLLDLLTGRSPLNDIGVNTMNLVRWVTSMLHEKGTLVVFEFVPASNPNELIEMWKVLLVAMSCVVENPKKRPKSLDVVKMMEDIMSPLR</sequence>
<dbReference type="PANTHER" id="PTHR48010:SF58">
    <property type="entry name" value="RECEPTOR PROTEIN KINASE-LIKE PROTEIN ZAR1"/>
    <property type="match status" value="1"/>
</dbReference>
<dbReference type="Proteomes" id="UP000826271">
    <property type="component" value="Unassembled WGS sequence"/>
</dbReference>
<accession>A0AAV6Y5C9</accession>
<dbReference type="AlphaFoldDB" id="A0AAV6Y5C9"/>
<dbReference type="PANTHER" id="PTHR48010">
    <property type="entry name" value="OS05G0588300 PROTEIN"/>
    <property type="match status" value="1"/>
</dbReference>
<dbReference type="InterPro" id="IPR000719">
    <property type="entry name" value="Prot_kinase_dom"/>
</dbReference>
<evidence type="ECO:0000313" key="3">
    <source>
        <dbReference type="EMBL" id="KAG8390396.1"/>
    </source>
</evidence>
<dbReference type="InterPro" id="IPR011009">
    <property type="entry name" value="Kinase-like_dom_sf"/>
</dbReference>
<dbReference type="PROSITE" id="PS50011">
    <property type="entry name" value="PROTEIN_KINASE_DOM"/>
    <property type="match status" value="1"/>
</dbReference>
<dbReference type="GO" id="GO:0004672">
    <property type="term" value="F:protein kinase activity"/>
    <property type="evidence" value="ECO:0007669"/>
    <property type="project" value="InterPro"/>
</dbReference>
<evidence type="ECO:0000256" key="1">
    <source>
        <dbReference type="SAM" id="MobiDB-lite"/>
    </source>
</evidence>
<dbReference type="SUPFAM" id="SSF56112">
    <property type="entry name" value="Protein kinase-like (PK-like)"/>
    <property type="match status" value="1"/>
</dbReference>
<gene>
    <name evidence="3" type="ORF">BUALT_Bualt01G0079000</name>
</gene>
<feature type="domain" description="Protein kinase" evidence="2">
    <location>
        <begin position="1"/>
        <end position="348"/>
    </location>
</feature>
<dbReference type="Pfam" id="PF00069">
    <property type="entry name" value="Pkinase"/>
    <property type="match status" value="1"/>
</dbReference>
<dbReference type="Gene3D" id="1.10.510.10">
    <property type="entry name" value="Transferase(Phosphotransferase) domain 1"/>
    <property type="match status" value="1"/>
</dbReference>
<dbReference type="GO" id="GO:0005524">
    <property type="term" value="F:ATP binding"/>
    <property type="evidence" value="ECO:0007669"/>
    <property type="project" value="InterPro"/>
</dbReference>
<comment type="caution">
    <text evidence="3">The sequence shown here is derived from an EMBL/GenBank/DDBJ whole genome shotgun (WGS) entry which is preliminary data.</text>
</comment>
<keyword evidence="4" id="KW-1185">Reference proteome</keyword>
<proteinExistence type="predicted"/>
<evidence type="ECO:0000313" key="4">
    <source>
        <dbReference type="Proteomes" id="UP000826271"/>
    </source>
</evidence>
<protein>
    <recommendedName>
        <fullName evidence="2">Protein kinase domain-containing protein</fullName>
    </recommendedName>
</protein>
<evidence type="ECO:0000259" key="2">
    <source>
        <dbReference type="PROSITE" id="PS50011"/>
    </source>
</evidence>
<feature type="region of interest" description="Disordered" evidence="1">
    <location>
        <begin position="202"/>
        <end position="224"/>
    </location>
</feature>
<name>A0AAV6Y5C9_9LAMI</name>
<organism evidence="3 4">
    <name type="scientific">Buddleja alternifolia</name>
    <dbReference type="NCBI Taxonomy" id="168488"/>
    <lineage>
        <taxon>Eukaryota</taxon>
        <taxon>Viridiplantae</taxon>
        <taxon>Streptophyta</taxon>
        <taxon>Embryophyta</taxon>
        <taxon>Tracheophyta</taxon>
        <taxon>Spermatophyta</taxon>
        <taxon>Magnoliopsida</taxon>
        <taxon>eudicotyledons</taxon>
        <taxon>Gunneridae</taxon>
        <taxon>Pentapetalae</taxon>
        <taxon>asterids</taxon>
        <taxon>lamiids</taxon>
        <taxon>Lamiales</taxon>
        <taxon>Scrophulariaceae</taxon>
        <taxon>Buddlejeae</taxon>
        <taxon>Buddleja</taxon>
    </lineage>
</organism>
<reference evidence="3" key="1">
    <citation type="submission" date="2019-10" db="EMBL/GenBank/DDBJ databases">
        <authorList>
            <person name="Zhang R."/>
            <person name="Pan Y."/>
            <person name="Wang J."/>
            <person name="Ma R."/>
            <person name="Yu S."/>
        </authorList>
    </citation>
    <scope>NUCLEOTIDE SEQUENCE</scope>
    <source>
        <strain evidence="3">LA-IB0</strain>
        <tissue evidence="3">Leaf</tissue>
    </source>
</reference>
<dbReference type="EMBL" id="WHWC01000001">
    <property type="protein sequence ID" value="KAG8390396.1"/>
    <property type="molecule type" value="Genomic_DNA"/>
</dbReference>